<dbReference type="eggNOG" id="COG0671">
    <property type="taxonomic scope" value="Bacteria"/>
</dbReference>
<gene>
    <name evidence="2" type="ordered locus">Cycma_2765</name>
</gene>
<name>G0J002_CYCMS</name>
<sequence>MKNKIARIISQVGHPLLLILAFLIYFLFSIHNPEKAILTFLIILFLGILPLVFWNLIRTKKGLYSNFDVSIRSQRNSMYLFVLTSAFFVLLALWANGQPDAVLIGSAILIQLLCLAFVINFKSKVSLHVAITIFTAFGFWEINPWIAIGLWISSPLIAWSRWQLRRHEPMELIWGLLLGLICGIEILTFI</sequence>
<keyword evidence="1" id="KW-1133">Transmembrane helix</keyword>
<dbReference type="Proteomes" id="UP000001635">
    <property type="component" value="Chromosome"/>
</dbReference>
<dbReference type="EMBL" id="CP002955">
    <property type="protein sequence ID" value="AEL26504.1"/>
    <property type="molecule type" value="Genomic_DNA"/>
</dbReference>
<feature type="transmembrane region" description="Helical" evidence="1">
    <location>
        <begin position="78"/>
        <end position="95"/>
    </location>
</feature>
<feature type="transmembrane region" description="Helical" evidence="1">
    <location>
        <begin position="101"/>
        <end position="119"/>
    </location>
</feature>
<keyword evidence="1" id="KW-0472">Membrane</keyword>
<evidence type="ECO:0000256" key="1">
    <source>
        <dbReference type="SAM" id="Phobius"/>
    </source>
</evidence>
<feature type="transmembrane region" description="Helical" evidence="1">
    <location>
        <begin position="131"/>
        <end position="152"/>
    </location>
</feature>
<feature type="transmembrane region" description="Helical" evidence="1">
    <location>
        <begin position="36"/>
        <end position="57"/>
    </location>
</feature>
<dbReference type="HOGENOM" id="CLU_093776_3_1_10"/>
<protein>
    <submittedName>
        <fullName evidence="2">Phosphoesterase PA-phosphatase-like protein</fullName>
    </submittedName>
</protein>
<evidence type="ECO:0000313" key="2">
    <source>
        <dbReference type="EMBL" id="AEL26504.1"/>
    </source>
</evidence>
<evidence type="ECO:0000313" key="3">
    <source>
        <dbReference type="Proteomes" id="UP000001635"/>
    </source>
</evidence>
<feature type="transmembrane region" description="Helical" evidence="1">
    <location>
        <begin position="172"/>
        <end position="189"/>
    </location>
</feature>
<reference evidence="3" key="1">
    <citation type="submission" date="2011-07" db="EMBL/GenBank/DDBJ databases">
        <title>The complete genome of Cyclobacterium marinum DSM 745.</title>
        <authorList>
            <person name="Lucas S."/>
            <person name="Han J."/>
            <person name="Lapidus A."/>
            <person name="Bruce D."/>
            <person name="Goodwin L."/>
            <person name="Pitluck S."/>
            <person name="Peters L."/>
            <person name="Kyrpides N."/>
            <person name="Mavromatis K."/>
            <person name="Ivanova N."/>
            <person name="Ovchinnikova G."/>
            <person name="Chertkov O."/>
            <person name="Detter J.C."/>
            <person name="Tapia R."/>
            <person name="Han C."/>
            <person name="Land M."/>
            <person name="Hauser L."/>
            <person name="Markowitz V."/>
            <person name="Cheng J.-F."/>
            <person name="Hugenholtz P."/>
            <person name="Woyke T."/>
            <person name="Wu D."/>
            <person name="Tindall B."/>
            <person name="Schuetze A."/>
            <person name="Brambilla E."/>
            <person name="Klenk H.-P."/>
            <person name="Eisen J.A."/>
        </authorList>
    </citation>
    <scope>NUCLEOTIDE SEQUENCE [LARGE SCALE GENOMIC DNA]</scope>
    <source>
        <strain evidence="3">ATCC 25205 / DSM 745 / LMG 13164 / NCIMB 1802</strain>
    </source>
</reference>
<accession>G0J002</accession>
<proteinExistence type="predicted"/>
<organism evidence="2 3">
    <name type="scientific">Cyclobacterium marinum (strain ATCC 25205 / DSM 745 / LMG 13164 / NCIMB 1802)</name>
    <name type="common">Flectobacillus marinus</name>
    <dbReference type="NCBI Taxonomy" id="880070"/>
    <lineage>
        <taxon>Bacteria</taxon>
        <taxon>Pseudomonadati</taxon>
        <taxon>Bacteroidota</taxon>
        <taxon>Cytophagia</taxon>
        <taxon>Cytophagales</taxon>
        <taxon>Cyclobacteriaceae</taxon>
        <taxon>Cyclobacterium</taxon>
    </lineage>
</organism>
<dbReference type="KEGG" id="cmr:Cycma_2765"/>
<keyword evidence="3" id="KW-1185">Reference proteome</keyword>
<feature type="transmembrane region" description="Helical" evidence="1">
    <location>
        <begin position="12"/>
        <end position="30"/>
    </location>
</feature>
<dbReference type="AlphaFoldDB" id="G0J002"/>
<dbReference type="STRING" id="880070.Cycma_2765"/>
<dbReference type="RefSeq" id="WP_014020795.1">
    <property type="nucleotide sequence ID" value="NC_015914.1"/>
</dbReference>
<dbReference type="OrthoDB" id="966117at2"/>
<keyword evidence="1" id="KW-0812">Transmembrane</keyword>